<comment type="caution">
    <text evidence="6">The sequence shown here is derived from an EMBL/GenBank/DDBJ whole genome shotgun (WGS) entry which is preliminary data.</text>
</comment>
<dbReference type="PANTHER" id="PTHR11228">
    <property type="entry name" value="RADICAL SAM DOMAIN PROTEIN"/>
    <property type="match status" value="1"/>
</dbReference>
<keyword evidence="4" id="KW-0411">Iron-sulfur</keyword>
<evidence type="ECO:0000313" key="7">
    <source>
        <dbReference type="Proteomes" id="UP000630660"/>
    </source>
</evidence>
<dbReference type="InterPro" id="IPR041698">
    <property type="entry name" value="Methyltransf_25"/>
</dbReference>
<sequence>MKPGDYTRLVRRFLRDPVTGRLRIYKGVIALVKSFAYYYLLCRKVNCKDYALEYDKASGTYERWTDLMGKYSRTIVKLDCFESTTGQVDILDLACGKGYITANLLGLWDEKGKGDIRITAVDYSKGMLAAAKKAIRDSRVSFVHSEGLDFLKRVPDSTYYGIFFGWALPYFDHKKLVPQLARVLRPGGIVALISNREGTLEDIEDIFIDLIASNPEQVSRIAEMSFRLPQNEEGLEKWFTGYGFKPIEKGSGEEVVVFDDPSELVRWLRETSAVAGTGCIFKDEHRIESSIVREIARRRRIGNKYSINHSFVWGIFRKPFEEDSQNVNISEKRGRMFLSNLPVLLRMLTDLRNLRFTKGIHDILKPDPGYSFAGYLRMLSGSVRGERILRHKGRYVITSYVPPVPSRAFLSFLTASKDPSRPFGDLAWARRRAPLSTYLCITDRCTYKCRHCSAKLRRGGPELSTKQWINVIGKLQNMGTAYIGFTGGEPLMREDMEEIISSIDERSATVLFTNGKGLSPKRAKSLNKSGLFSLSVSLDSANPVTHNRLRGDDSAFDTALSAISNSRKAGLYTIVQAVIFKRELSRKGLFRLFKLVKKYGAHEIRIHQPVPSGLLLESLDSRDIFFSDDNRSLLFDIQFAANRRWFGFPKVSSFPYTEGAEKFGCNAGIIHSYVTASGEMTPCDFIPVTFGNVLDENPEDIWKRMNSKAGIPKPGCWAIDLAPFLQGHRFPIDSNDFKTLSASGDHDFPRFYRDLQE</sequence>
<evidence type="ECO:0000313" key="6">
    <source>
        <dbReference type="EMBL" id="MBD3364800.1"/>
    </source>
</evidence>
<dbReference type="SFLD" id="SFLDG01067">
    <property type="entry name" value="SPASM/twitch_domain_containing"/>
    <property type="match status" value="1"/>
</dbReference>
<evidence type="ECO:0000256" key="4">
    <source>
        <dbReference type="ARBA" id="ARBA00023014"/>
    </source>
</evidence>
<dbReference type="InterPro" id="IPR029063">
    <property type="entry name" value="SAM-dependent_MTases_sf"/>
</dbReference>
<dbReference type="PANTHER" id="PTHR11228:SF7">
    <property type="entry name" value="PQQA PEPTIDE CYCLASE"/>
    <property type="match status" value="1"/>
</dbReference>
<dbReference type="CDD" id="cd01335">
    <property type="entry name" value="Radical_SAM"/>
    <property type="match status" value="1"/>
</dbReference>
<dbReference type="InterPro" id="IPR013785">
    <property type="entry name" value="Aldolase_TIM"/>
</dbReference>
<dbReference type="CDD" id="cd02440">
    <property type="entry name" value="AdoMet_MTases"/>
    <property type="match status" value="1"/>
</dbReference>
<dbReference type="SFLD" id="SFLDS00029">
    <property type="entry name" value="Radical_SAM"/>
    <property type="match status" value="1"/>
</dbReference>
<evidence type="ECO:0000256" key="1">
    <source>
        <dbReference type="ARBA" id="ARBA00022691"/>
    </source>
</evidence>
<evidence type="ECO:0000256" key="3">
    <source>
        <dbReference type="ARBA" id="ARBA00023004"/>
    </source>
</evidence>
<dbReference type="Proteomes" id="UP000630660">
    <property type="component" value="Unassembled WGS sequence"/>
</dbReference>
<feature type="domain" description="Radical SAM core" evidence="5">
    <location>
        <begin position="431"/>
        <end position="649"/>
    </location>
</feature>
<proteinExistence type="predicted"/>
<gene>
    <name evidence="6" type="ORF">GF359_06250</name>
</gene>
<dbReference type="EMBL" id="WJKJ01000207">
    <property type="protein sequence ID" value="MBD3364800.1"/>
    <property type="molecule type" value="Genomic_DNA"/>
</dbReference>
<dbReference type="InterPro" id="IPR050377">
    <property type="entry name" value="Radical_SAM_PqqE_MftC-like"/>
</dbReference>
<dbReference type="GO" id="GO:0003824">
    <property type="term" value="F:catalytic activity"/>
    <property type="evidence" value="ECO:0007669"/>
    <property type="project" value="InterPro"/>
</dbReference>
<keyword evidence="3" id="KW-0408">Iron</keyword>
<dbReference type="SUPFAM" id="SSF102114">
    <property type="entry name" value="Radical SAM enzymes"/>
    <property type="match status" value="1"/>
</dbReference>
<dbReference type="InterPro" id="IPR023885">
    <property type="entry name" value="4Fe4S-binding_SPASM_dom"/>
</dbReference>
<dbReference type="AlphaFoldDB" id="A0A9D5QE85"/>
<dbReference type="InterPro" id="IPR007197">
    <property type="entry name" value="rSAM"/>
</dbReference>
<dbReference type="Gene3D" id="3.40.50.150">
    <property type="entry name" value="Vaccinia Virus protein VP39"/>
    <property type="match status" value="1"/>
</dbReference>
<keyword evidence="2" id="KW-0479">Metal-binding</keyword>
<name>A0A9D5QE85_UNCW3</name>
<dbReference type="GO" id="GO:0051536">
    <property type="term" value="F:iron-sulfur cluster binding"/>
    <property type="evidence" value="ECO:0007669"/>
    <property type="project" value="UniProtKB-KW"/>
</dbReference>
<protein>
    <submittedName>
        <fullName evidence="6">Radical SAM protein</fullName>
    </submittedName>
</protein>
<evidence type="ECO:0000256" key="2">
    <source>
        <dbReference type="ARBA" id="ARBA00022723"/>
    </source>
</evidence>
<dbReference type="Pfam" id="PF13186">
    <property type="entry name" value="SPASM"/>
    <property type="match status" value="1"/>
</dbReference>
<dbReference type="SUPFAM" id="SSF53335">
    <property type="entry name" value="S-adenosyl-L-methionine-dependent methyltransferases"/>
    <property type="match status" value="1"/>
</dbReference>
<dbReference type="Pfam" id="PF13649">
    <property type="entry name" value="Methyltransf_25"/>
    <property type="match status" value="1"/>
</dbReference>
<evidence type="ECO:0000259" key="5">
    <source>
        <dbReference type="PROSITE" id="PS51918"/>
    </source>
</evidence>
<dbReference type="Pfam" id="PF04055">
    <property type="entry name" value="Radical_SAM"/>
    <property type="match status" value="1"/>
</dbReference>
<accession>A0A9D5QE85</accession>
<reference evidence="6" key="1">
    <citation type="submission" date="2019-11" db="EMBL/GenBank/DDBJ databases">
        <title>Microbial mats filling the niche in hypersaline microbial mats.</title>
        <authorList>
            <person name="Wong H.L."/>
            <person name="Macleod F.I."/>
            <person name="White R.A. III"/>
            <person name="Burns B.P."/>
        </authorList>
    </citation>
    <scope>NUCLEOTIDE SEQUENCE</scope>
    <source>
        <strain evidence="6">Bin_327</strain>
    </source>
</reference>
<dbReference type="InterPro" id="IPR058240">
    <property type="entry name" value="rSAM_sf"/>
</dbReference>
<keyword evidence="1" id="KW-0949">S-adenosyl-L-methionine</keyword>
<dbReference type="PROSITE" id="PS51918">
    <property type="entry name" value="RADICAL_SAM"/>
    <property type="match status" value="1"/>
</dbReference>
<dbReference type="Gene3D" id="3.20.20.70">
    <property type="entry name" value="Aldolase class I"/>
    <property type="match status" value="1"/>
</dbReference>
<dbReference type="GO" id="GO:0046872">
    <property type="term" value="F:metal ion binding"/>
    <property type="evidence" value="ECO:0007669"/>
    <property type="project" value="UniProtKB-KW"/>
</dbReference>
<dbReference type="GO" id="GO:0006783">
    <property type="term" value="P:heme biosynthetic process"/>
    <property type="evidence" value="ECO:0007669"/>
    <property type="project" value="TreeGrafter"/>
</dbReference>
<organism evidence="6 7">
    <name type="scientific">candidate division WOR-3 bacterium</name>
    <dbReference type="NCBI Taxonomy" id="2052148"/>
    <lineage>
        <taxon>Bacteria</taxon>
        <taxon>Bacteria division WOR-3</taxon>
    </lineage>
</organism>